<evidence type="ECO:0000313" key="3">
    <source>
        <dbReference type="Proteomes" id="UP000252355"/>
    </source>
</evidence>
<dbReference type="Pfam" id="PF01656">
    <property type="entry name" value="CbiA"/>
    <property type="match status" value="1"/>
</dbReference>
<dbReference type="PANTHER" id="PTHR13696:SF52">
    <property type="entry name" value="PARA FAMILY PROTEIN CT_582"/>
    <property type="match status" value="1"/>
</dbReference>
<reference evidence="2 3" key="1">
    <citation type="submission" date="2018-05" db="EMBL/GenBank/DDBJ databases">
        <title>A metagenomic window into the 2 km-deep terrestrial subsurface aquifer revealed taxonomically and functionally diverse microbial community comprising novel uncultured bacterial lineages.</title>
        <authorList>
            <person name="Kadnikov V.V."/>
            <person name="Mardanov A.V."/>
            <person name="Beletsky A.V."/>
            <person name="Banks D."/>
            <person name="Pimenov N.V."/>
            <person name="Frank Y.A."/>
            <person name="Karnachuk O.V."/>
            <person name="Ravin N.V."/>
        </authorList>
    </citation>
    <scope>NUCLEOTIDE SEQUENCE [LARGE SCALE GENOMIC DNA]</scope>
    <source>
        <strain evidence="2">BY5</strain>
    </source>
</reference>
<evidence type="ECO:0000259" key="1">
    <source>
        <dbReference type="Pfam" id="PF01656"/>
    </source>
</evidence>
<dbReference type="PANTHER" id="PTHR13696">
    <property type="entry name" value="P-LOOP CONTAINING NUCLEOSIDE TRIPHOSPHATE HYDROLASE"/>
    <property type="match status" value="1"/>
</dbReference>
<dbReference type="InterPro" id="IPR027417">
    <property type="entry name" value="P-loop_NTPase"/>
</dbReference>
<gene>
    <name evidence="2" type="ORF">OZSIB_2851</name>
</gene>
<name>A0A367ZI64_9BACT</name>
<dbReference type="Proteomes" id="UP000252355">
    <property type="component" value="Unassembled WGS sequence"/>
</dbReference>
<organism evidence="2 3">
    <name type="scientific">Candidatus Ozemobacter sibiricus</name>
    <dbReference type="NCBI Taxonomy" id="2268124"/>
    <lineage>
        <taxon>Bacteria</taxon>
        <taxon>Candidatus Ozemobacteria</taxon>
        <taxon>Candidatus Ozemobacterales</taxon>
        <taxon>Candidatus Ozemobacteraceae</taxon>
        <taxon>Candidatus Ozemobacter</taxon>
    </lineage>
</organism>
<dbReference type="AlphaFoldDB" id="A0A367ZI64"/>
<dbReference type="Gene3D" id="3.40.50.300">
    <property type="entry name" value="P-loop containing nucleotide triphosphate hydrolases"/>
    <property type="match status" value="1"/>
</dbReference>
<comment type="caution">
    <text evidence="2">The sequence shown here is derived from an EMBL/GenBank/DDBJ whole genome shotgun (WGS) entry which is preliminary data.</text>
</comment>
<sequence length="438" mass="48659">MTTFDGILPHLREVLGSHRQTLEELDWFVVNRDLNGRVRLIVPEATASNPDVRARLEQLYAELARQIAPHHHSGGTGLLYEPDLDISLEHGSRTPIEGFSNGWMVDRLAVDSHWTDIAPEHGDPPRIVFASLKGGVGRSTALAACAWKLAQHGKRVLVLDLDLESPGLSSSLLPEDRQPSYGVTDWLVEDLVDNGGSVLQEMFAASPLSHDGEIYVVPAHGRDPGEYLAKLGRVWMPNVGADGSREPWTARLRRLLAELEKNLRPDVTLIDARAGLSEIASSCIAGLEARLILLFAIDGHQSWSGYRLLFRHWQRAGIAELIRDRLQMVAAMVPEIDPASYLAAFREEAHDLFLDTLYDEIPPNGEGWNFDLADDTAPHHPWPVRWHRGYAALRTLHGKLATVDDDEIRHTFGGLIDPLERSLGWGDGDEIRPPGGNR</sequence>
<accession>A0A367ZI64</accession>
<proteinExistence type="predicted"/>
<feature type="domain" description="CobQ/CobB/MinD/ParA nucleotide binding" evidence="1">
    <location>
        <begin position="127"/>
        <end position="266"/>
    </location>
</feature>
<dbReference type="NCBIfam" id="NF047398">
    <property type="entry name" value="AAA_KGGVGR"/>
    <property type="match status" value="1"/>
</dbReference>
<evidence type="ECO:0000313" key="2">
    <source>
        <dbReference type="EMBL" id="RCK77793.1"/>
    </source>
</evidence>
<dbReference type="EMBL" id="QOQW01000033">
    <property type="protein sequence ID" value="RCK77793.1"/>
    <property type="molecule type" value="Genomic_DNA"/>
</dbReference>
<protein>
    <recommendedName>
        <fullName evidence="1">CobQ/CobB/MinD/ParA nucleotide binding domain-containing protein</fullName>
    </recommendedName>
</protein>
<dbReference type="InterPro" id="IPR002586">
    <property type="entry name" value="CobQ/CobB/MinD/ParA_Nub-bd_dom"/>
</dbReference>
<dbReference type="SUPFAM" id="SSF52540">
    <property type="entry name" value="P-loop containing nucleoside triphosphate hydrolases"/>
    <property type="match status" value="1"/>
</dbReference>
<dbReference type="InterPro" id="IPR050678">
    <property type="entry name" value="DNA_Partitioning_ATPase"/>
</dbReference>